<evidence type="ECO:0000313" key="6">
    <source>
        <dbReference type="Proteomes" id="UP000178724"/>
    </source>
</evidence>
<dbReference type="PANTHER" id="PTHR30302">
    <property type="entry name" value="HYDROGENASE 1 MATURATION PROTEASE"/>
    <property type="match status" value="1"/>
</dbReference>
<keyword evidence="2" id="KW-0645">Protease</keyword>
<organism evidence="5 6">
    <name type="scientific">candidate division WOR-1 bacterium RIFCSPHIGHO2_01_FULL_53_15</name>
    <dbReference type="NCBI Taxonomy" id="1802564"/>
    <lineage>
        <taxon>Bacteria</taxon>
        <taxon>Bacillati</taxon>
        <taxon>Saganbacteria</taxon>
    </lineage>
</organism>
<evidence type="ECO:0008006" key="7">
    <source>
        <dbReference type="Google" id="ProtNLM"/>
    </source>
</evidence>
<dbReference type="PRINTS" id="PR00446">
    <property type="entry name" value="HYDRGNUPTAKE"/>
</dbReference>
<sequence length="154" mass="16483">MAKTLVLGLGNTLLGDDGIGVLVLDRLGDLGPEVEVVNGATGGLSLFETLKGFPKVVVIDAVEMGKAPGAIARFSAEELLRLPVSRNFSLHEFGLFEVLKLGQSLNEDFGHVIIIGVQPKQVLHLESLSSEIEAKMPEIVEKIKQEVNYAGSYA</sequence>
<dbReference type="AlphaFoldDB" id="A0A1F4Q1C0"/>
<evidence type="ECO:0000256" key="4">
    <source>
        <dbReference type="ARBA" id="ARBA00022801"/>
    </source>
</evidence>
<dbReference type="EMBL" id="METM01000020">
    <property type="protein sequence ID" value="OGB89833.1"/>
    <property type="molecule type" value="Genomic_DNA"/>
</dbReference>
<accession>A0A1F4Q1C0</accession>
<evidence type="ECO:0000256" key="2">
    <source>
        <dbReference type="ARBA" id="ARBA00022670"/>
    </source>
</evidence>
<dbReference type="GO" id="GO:0004190">
    <property type="term" value="F:aspartic-type endopeptidase activity"/>
    <property type="evidence" value="ECO:0007669"/>
    <property type="project" value="UniProtKB-KW"/>
</dbReference>
<evidence type="ECO:0000256" key="3">
    <source>
        <dbReference type="ARBA" id="ARBA00022750"/>
    </source>
</evidence>
<evidence type="ECO:0000313" key="5">
    <source>
        <dbReference type="EMBL" id="OGB89833.1"/>
    </source>
</evidence>
<protein>
    <recommendedName>
        <fullName evidence="7">Hydrogenase maturation protease</fullName>
    </recommendedName>
</protein>
<proteinExistence type="inferred from homology"/>
<dbReference type="SUPFAM" id="SSF53163">
    <property type="entry name" value="HybD-like"/>
    <property type="match status" value="1"/>
</dbReference>
<dbReference type="GO" id="GO:0008047">
    <property type="term" value="F:enzyme activator activity"/>
    <property type="evidence" value="ECO:0007669"/>
    <property type="project" value="InterPro"/>
</dbReference>
<keyword evidence="4" id="KW-0378">Hydrolase</keyword>
<comment type="caution">
    <text evidence="5">The sequence shown here is derived from an EMBL/GenBank/DDBJ whole genome shotgun (WGS) entry which is preliminary data.</text>
</comment>
<keyword evidence="3" id="KW-0064">Aspartyl protease</keyword>
<name>A0A1F4Q1C0_UNCSA</name>
<dbReference type="CDD" id="cd00518">
    <property type="entry name" value="H2MP"/>
    <property type="match status" value="1"/>
</dbReference>
<dbReference type="Proteomes" id="UP000178724">
    <property type="component" value="Unassembled WGS sequence"/>
</dbReference>
<evidence type="ECO:0000256" key="1">
    <source>
        <dbReference type="ARBA" id="ARBA00006814"/>
    </source>
</evidence>
<dbReference type="Gene3D" id="3.40.50.1450">
    <property type="entry name" value="HybD-like"/>
    <property type="match status" value="1"/>
</dbReference>
<dbReference type="GO" id="GO:0016485">
    <property type="term" value="P:protein processing"/>
    <property type="evidence" value="ECO:0007669"/>
    <property type="project" value="TreeGrafter"/>
</dbReference>
<reference evidence="5 6" key="1">
    <citation type="journal article" date="2016" name="Nat. Commun.">
        <title>Thousands of microbial genomes shed light on interconnected biogeochemical processes in an aquifer system.</title>
        <authorList>
            <person name="Anantharaman K."/>
            <person name="Brown C.T."/>
            <person name="Hug L.A."/>
            <person name="Sharon I."/>
            <person name="Castelle C.J."/>
            <person name="Probst A.J."/>
            <person name="Thomas B.C."/>
            <person name="Singh A."/>
            <person name="Wilkins M.J."/>
            <person name="Karaoz U."/>
            <person name="Brodie E.L."/>
            <person name="Williams K.H."/>
            <person name="Hubbard S.S."/>
            <person name="Banfield J.F."/>
        </authorList>
    </citation>
    <scope>NUCLEOTIDE SEQUENCE [LARGE SCALE GENOMIC DNA]</scope>
</reference>
<comment type="similarity">
    <text evidence="1">Belongs to the peptidase A31 family.</text>
</comment>
<gene>
    <name evidence="5" type="ORF">A2625_05220</name>
</gene>
<dbReference type="InterPro" id="IPR023430">
    <property type="entry name" value="Pept_HybD-like_dom_sf"/>
</dbReference>
<dbReference type="NCBIfam" id="TIGR00072">
    <property type="entry name" value="hydrog_prot"/>
    <property type="match status" value="1"/>
</dbReference>
<dbReference type="InterPro" id="IPR000671">
    <property type="entry name" value="Peptidase_A31"/>
</dbReference>
<dbReference type="Pfam" id="PF01750">
    <property type="entry name" value="HycI"/>
    <property type="match status" value="1"/>
</dbReference>
<dbReference type="PANTHER" id="PTHR30302:SF1">
    <property type="entry name" value="HYDROGENASE 2 MATURATION PROTEASE"/>
    <property type="match status" value="1"/>
</dbReference>